<dbReference type="SUPFAM" id="SSF81606">
    <property type="entry name" value="PP2C-like"/>
    <property type="match status" value="1"/>
</dbReference>
<dbReference type="Pfam" id="PF13672">
    <property type="entry name" value="PP2C_2"/>
    <property type="match status" value="1"/>
</dbReference>
<dbReference type="InterPro" id="IPR015655">
    <property type="entry name" value="PP2C"/>
</dbReference>
<proteinExistence type="predicted"/>
<evidence type="ECO:0000313" key="2">
    <source>
        <dbReference type="EMBL" id="SMP62423.1"/>
    </source>
</evidence>
<dbReference type="RefSeq" id="WP_283442616.1">
    <property type="nucleotide sequence ID" value="NZ_FXUL01000008.1"/>
</dbReference>
<dbReference type="Proteomes" id="UP001158049">
    <property type="component" value="Unassembled WGS sequence"/>
</dbReference>
<reference evidence="2 3" key="1">
    <citation type="submission" date="2017-05" db="EMBL/GenBank/DDBJ databases">
        <authorList>
            <person name="Varghese N."/>
            <person name="Submissions S."/>
        </authorList>
    </citation>
    <scope>NUCLEOTIDE SEQUENCE [LARGE SCALE GENOMIC DNA]</scope>
    <source>
        <strain evidence="2 3">DSM 26001</strain>
    </source>
</reference>
<dbReference type="EMBL" id="FXUL01000008">
    <property type="protein sequence ID" value="SMP62423.1"/>
    <property type="molecule type" value="Genomic_DNA"/>
</dbReference>
<organism evidence="2 3">
    <name type="scientific">Noviherbaspirillum suwonense</name>
    <dbReference type="NCBI Taxonomy" id="1224511"/>
    <lineage>
        <taxon>Bacteria</taxon>
        <taxon>Pseudomonadati</taxon>
        <taxon>Pseudomonadota</taxon>
        <taxon>Betaproteobacteria</taxon>
        <taxon>Burkholderiales</taxon>
        <taxon>Oxalobacteraceae</taxon>
        <taxon>Noviherbaspirillum</taxon>
    </lineage>
</organism>
<accession>A0ABY1Q988</accession>
<feature type="domain" description="PPM-type phosphatase" evidence="1">
    <location>
        <begin position="10"/>
        <end position="236"/>
    </location>
</feature>
<gene>
    <name evidence="2" type="ORF">SAMN06295970_108111</name>
</gene>
<dbReference type="InterPro" id="IPR036457">
    <property type="entry name" value="PPM-type-like_dom_sf"/>
</dbReference>
<comment type="caution">
    <text evidence="2">The sequence shown here is derived from an EMBL/GenBank/DDBJ whole genome shotgun (WGS) entry which is preliminary data.</text>
</comment>
<evidence type="ECO:0000259" key="1">
    <source>
        <dbReference type="PROSITE" id="PS51746"/>
    </source>
</evidence>
<dbReference type="InterPro" id="IPR001932">
    <property type="entry name" value="PPM-type_phosphatase-like_dom"/>
</dbReference>
<dbReference type="PROSITE" id="PS51746">
    <property type="entry name" value="PPM_2"/>
    <property type="match status" value="1"/>
</dbReference>
<name>A0ABY1Q988_9BURK</name>
<evidence type="ECO:0000313" key="3">
    <source>
        <dbReference type="Proteomes" id="UP001158049"/>
    </source>
</evidence>
<dbReference type="SMART" id="SM00332">
    <property type="entry name" value="PP2Cc"/>
    <property type="match status" value="1"/>
</dbReference>
<dbReference type="PANTHER" id="PTHR47992">
    <property type="entry name" value="PROTEIN PHOSPHATASE"/>
    <property type="match status" value="1"/>
</dbReference>
<dbReference type="CDD" id="cd00143">
    <property type="entry name" value="PP2Cc"/>
    <property type="match status" value="1"/>
</dbReference>
<sequence length="254" mass="27639">MAQACPFRWQSASCSHVGRIRRINEDSLLDQPERGLWAVADGMGGHTLGDVASRMVVDALARLPDVTASDIRLCLSEVNQRLMKEAAMRDVQLIGSTAVVLMAADGRCTCIWAGDSRIYRYRDGMLQQLTRDHSHVEDLVSRGLLTPDEASRHPGHNLITRAIGVADLLELEETDTEVQDGDMFVLCSDGLSNEVDAPQIAALLAPHDCRLAAQRLVEEALAHGGRDNITVVVVMAVDPAHDEMTAINPALDRG</sequence>
<protein>
    <submittedName>
        <fullName evidence="2">Protein phosphatase</fullName>
    </submittedName>
</protein>
<keyword evidence="3" id="KW-1185">Reference proteome</keyword>
<dbReference type="Gene3D" id="3.60.40.10">
    <property type="entry name" value="PPM-type phosphatase domain"/>
    <property type="match status" value="1"/>
</dbReference>
<dbReference type="SMART" id="SM00331">
    <property type="entry name" value="PP2C_SIG"/>
    <property type="match status" value="1"/>
</dbReference>